<dbReference type="PANTHER" id="PTHR35568">
    <property type="entry name" value="TRANSCRIPTIONAL REGULATOR DAUR"/>
    <property type="match status" value="1"/>
</dbReference>
<gene>
    <name evidence="3" type="ORF">AKG39_05950</name>
</gene>
<feature type="domain" description="Transcriptional regulator DauR-like HTH" evidence="2">
    <location>
        <begin position="149"/>
        <end position="209"/>
    </location>
</feature>
<dbReference type="Proteomes" id="UP000036873">
    <property type="component" value="Unassembled WGS sequence"/>
</dbReference>
<dbReference type="AlphaFoldDB" id="A0A0L6U1T4"/>
<sequence>MNKKLEAYITLVDFLADFMGENTEVVLHDLTDWHHSVIAIRNGHISGRKVGAPITEVSLKILRSEIHKKAPYMENKKKTSKKGVAMHSATWFIKDDHEFLLGMLCINSDCHELIVARDILNKMIRIPEIQDQSKAVLPETVNLDAKALVDDHVSHILSESGQNIFNLNKDEKVELVGKLQALGTFSVKGTIWYLADTMGVSLPTVYRYITLAKKEK</sequence>
<protein>
    <recommendedName>
        <fullName evidence="5">Transcriptional regulator</fullName>
    </recommendedName>
</protein>
<feature type="domain" description="YheO-like" evidence="1">
    <location>
        <begin position="5"/>
        <end position="116"/>
    </location>
</feature>
<name>A0A0L6U1T4_9FIRM</name>
<comment type="caution">
    <text evidence="3">The sequence shown here is derived from an EMBL/GenBank/DDBJ whole genome shotgun (WGS) entry which is preliminary data.</text>
</comment>
<dbReference type="OrthoDB" id="9796595at2"/>
<dbReference type="EMBL" id="LGYO01000012">
    <property type="protein sequence ID" value="KNZ42469.1"/>
    <property type="molecule type" value="Genomic_DNA"/>
</dbReference>
<evidence type="ECO:0000313" key="4">
    <source>
        <dbReference type="Proteomes" id="UP000036873"/>
    </source>
</evidence>
<proteinExistence type="predicted"/>
<dbReference type="InterPro" id="IPR013559">
    <property type="entry name" value="YheO"/>
</dbReference>
<dbReference type="InterPro" id="IPR039445">
    <property type="entry name" value="DauR-like_HTH"/>
</dbReference>
<dbReference type="STRING" id="52689.AKG39_05950"/>
<dbReference type="Pfam" id="PF08348">
    <property type="entry name" value="PAS_6"/>
    <property type="match status" value="1"/>
</dbReference>
<dbReference type="RefSeq" id="WP_050739461.1">
    <property type="nucleotide sequence ID" value="NZ_LGYO01000012.1"/>
</dbReference>
<evidence type="ECO:0000259" key="1">
    <source>
        <dbReference type="Pfam" id="PF08348"/>
    </source>
</evidence>
<accession>A0A0L6U1T4</accession>
<evidence type="ECO:0000313" key="3">
    <source>
        <dbReference type="EMBL" id="KNZ42469.1"/>
    </source>
</evidence>
<reference evidence="4" key="1">
    <citation type="submission" date="2015-07" db="EMBL/GenBank/DDBJ databases">
        <title>Draft genome sequence of Acetobacterium bakii DSM 8293, a potential psychrophilic chemical producer through syngas fermentation.</title>
        <authorList>
            <person name="Song Y."/>
            <person name="Hwang S."/>
            <person name="Cho B.-K."/>
        </authorList>
    </citation>
    <scope>NUCLEOTIDE SEQUENCE [LARGE SCALE GENOMIC DNA]</scope>
    <source>
        <strain evidence="4">DSM 8239</strain>
    </source>
</reference>
<evidence type="ECO:0008006" key="5">
    <source>
        <dbReference type="Google" id="ProtNLM"/>
    </source>
</evidence>
<dbReference type="PATRIC" id="fig|52689.4.peg.282"/>
<dbReference type="Pfam" id="PF13309">
    <property type="entry name" value="HTH_22"/>
    <property type="match status" value="1"/>
</dbReference>
<organism evidence="3 4">
    <name type="scientific">Acetobacterium bakii</name>
    <dbReference type="NCBI Taxonomy" id="52689"/>
    <lineage>
        <taxon>Bacteria</taxon>
        <taxon>Bacillati</taxon>
        <taxon>Bacillota</taxon>
        <taxon>Clostridia</taxon>
        <taxon>Eubacteriales</taxon>
        <taxon>Eubacteriaceae</taxon>
        <taxon>Acetobacterium</taxon>
    </lineage>
</organism>
<evidence type="ECO:0000259" key="2">
    <source>
        <dbReference type="Pfam" id="PF13309"/>
    </source>
</evidence>
<dbReference type="PANTHER" id="PTHR35568:SF1">
    <property type="entry name" value="TRANSCRIPTIONAL REGULATOR DAUR"/>
    <property type="match status" value="1"/>
</dbReference>
<dbReference type="InterPro" id="IPR039446">
    <property type="entry name" value="DauR-like"/>
</dbReference>
<keyword evidence="4" id="KW-1185">Reference proteome</keyword>